<dbReference type="Proteomes" id="UP000051297">
    <property type="component" value="Unassembled WGS sequence"/>
</dbReference>
<feature type="transmembrane region" description="Helical" evidence="1">
    <location>
        <begin position="27"/>
        <end position="46"/>
    </location>
</feature>
<feature type="transmembrane region" description="Helical" evidence="1">
    <location>
        <begin position="52"/>
        <end position="75"/>
    </location>
</feature>
<gene>
    <name evidence="2" type="ORF">XU08_C0001G0219</name>
</gene>
<evidence type="ECO:0000256" key="1">
    <source>
        <dbReference type="SAM" id="Phobius"/>
    </source>
</evidence>
<dbReference type="EMBL" id="LDXK01000001">
    <property type="protein sequence ID" value="KRT67809.1"/>
    <property type="molecule type" value="Genomic_DNA"/>
</dbReference>
<sequence length="134" mass="15164">MVPHWDDLGLGDFKDISRPLKNHSFQLVLLDGLLSLSLLLFFLYWAMPDYGVGMTIAACAAAAALPDLFYLPLIFSRKRWGWVVWLARLQAKVQVNSRAPMAFGLSIQIFAIVVGLLIARQEILVQLPQIWRIL</sequence>
<comment type="caution">
    <text evidence="2">The sequence shown here is derived from an EMBL/GenBank/DDBJ whole genome shotgun (WGS) entry which is preliminary data.</text>
</comment>
<feature type="transmembrane region" description="Helical" evidence="1">
    <location>
        <begin position="95"/>
        <end position="119"/>
    </location>
</feature>
<keyword evidence="1" id="KW-0812">Transmembrane</keyword>
<evidence type="ECO:0000313" key="3">
    <source>
        <dbReference type="Proteomes" id="UP000051297"/>
    </source>
</evidence>
<accession>A0A0T5ZYD8</accession>
<proteinExistence type="predicted"/>
<keyword evidence="1" id="KW-1133">Transmembrane helix</keyword>
<organism evidence="2 3">
    <name type="scientific">candidate division WWE3 bacterium CSP1-7</name>
    <dbReference type="NCBI Taxonomy" id="1576480"/>
    <lineage>
        <taxon>Bacteria</taxon>
        <taxon>Katanobacteria</taxon>
    </lineage>
</organism>
<reference evidence="2 3" key="1">
    <citation type="submission" date="2015-05" db="EMBL/GenBank/DDBJ databases">
        <title>Critical biogeochemical functions in the subsurface are associated with bacteria from new phyla and little studied lineages.</title>
        <authorList>
            <person name="Hug L.A."/>
            <person name="Thomas B.C."/>
            <person name="Sharon I."/>
            <person name="Brown C.T."/>
            <person name="Sharma R."/>
            <person name="Hettich R.L."/>
            <person name="Wilkins M.J."/>
            <person name="Williams K.H."/>
            <person name="Singh A."/>
            <person name="Banfield J.F."/>
        </authorList>
    </citation>
    <scope>NUCLEOTIDE SEQUENCE [LARGE SCALE GENOMIC DNA]</scope>
    <source>
        <strain evidence="2">CSP1-7</strain>
    </source>
</reference>
<keyword evidence="1" id="KW-0472">Membrane</keyword>
<name>A0A0T5ZYD8_UNCKA</name>
<protein>
    <submittedName>
        <fullName evidence="2">Uncharacterized protein</fullName>
    </submittedName>
</protein>
<dbReference type="AlphaFoldDB" id="A0A0T5ZYD8"/>
<evidence type="ECO:0000313" key="2">
    <source>
        <dbReference type="EMBL" id="KRT67809.1"/>
    </source>
</evidence>